<accession>A0AAU9MPQ4</accession>
<gene>
    <name evidence="2" type="ORF">LVIROSA_LOCUS11195</name>
</gene>
<dbReference type="AlphaFoldDB" id="A0AAU9MPQ4"/>
<evidence type="ECO:0000313" key="3">
    <source>
        <dbReference type="Proteomes" id="UP001157418"/>
    </source>
</evidence>
<reference evidence="2 3" key="1">
    <citation type="submission" date="2022-01" db="EMBL/GenBank/DDBJ databases">
        <authorList>
            <person name="Xiong W."/>
            <person name="Schranz E."/>
        </authorList>
    </citation>
    <scope>NUCLEOTIDE SEQUENCE [LARGE SCALE GENOMIC DNA]</scope>
</reference>
<feature type="compositionally biased region" description="Low complexity" evidence="1">
    <location>
        <begin position="79"/>
        <end position="92"/>
    </location>
</feature>
<proteinExistence type="predicted"/>
<protein>
    <submittedName>
        <fullName evidence="2">Uncharacterized protein</fullName>
    </submittedName>
</protein>
<sequence>MRIDASGGTVVREDPLSLSLTLNHHRRWKPAAGKVQQPSTTHLHLFLLSSNNPNTLFYTDTFSFAPKAAKDEEQATKGSSETPTATSTPSLPFVEQAPPTPHWSRLSLQPFLPLFVVGNEDSTPPPSCRSEQPKHHLRIAAPSAISVHDFRRIRKTAKGSRRSSLPHHYRRLTSPPPLFLRESLPEIDVRPSSRFHQPL</sequence>
<evidence type="ECO:0000256" key="1">
    <source>
        <dbReference type="SAM" id="MobiDB-lite"/>
    </source>
</evidence>
<evidence type="ECO:0000313" key="2">
    <source>
        <dbReference type="EMBL" id="CAH1423945.1"/>
    </source>
</evidence>
<dbReference type="EMBL" id="CAKMRJ010001201">
    <property type="protein sequence ID" value="CAH1423945.1"/>
    <property type="molecule type" value="Genomic_DNA"/>
</dbReference>
<dbReference type="Proteomes" id="UP001157418">
    <property type="component" value="Unassembled WGS sequence"/>
</dbReference>
<name>A0AAU9MPQ4_9ASTR</name>
<comment type="caution">
    <text evidence="2">The sequence shown here is derived from an EMBL/GenBank/DDBJ whole genome shotgun (WGS) entry which is preliminary data.</text>
</comment>
<organism evidence="2 3">
    <name type="scientific">Lactuca virosa</name>
    <dbReference type="NCBI Taxonomy" id="75947"/>
    <lineage>
        <taxon>Eukaryota</taxon>
        <taxon>Viridiplantae</taxon>
        <taxon>Streptophyta</taxon>
        <taxon>Embryophyta</taxon>
        <taxon>Tracheophyta</taxon>
        <taxon>Spermatophyta</taxon>
        <taxon>Magnoliopsida</taxon>
        <taxon>eudicotyledons</taxon>
        <taxon>Gunneridae</taxon>
        <taxon>Pentapetalae</taxon>
        <taxon>asterids</taxon>
        <taxon>campanulids</taxon>
        <taxon>Asterales</taxon>
        <taxon>Asteraceae</taxon>
        <taxon>Cichorioideae</taxon>
        <taxon>Cichorieae</taxon>
        <taxon>Lactucinae</taxon>
        <taxon>Lactuca</taxon>
    </lineage>
</organism>
<feature type="region of interest" description="Disordered" evidence="1">
    <location>
        <begin position="69"/>
        <end position="102"/>
    </location>
</feature>
<keyword evidence="3" id="KW-1185">Reference proteome</keyword>